<dbReference type="InterPro" id="IPR049083">
    <property type="entry name" value="TACO1_YebC_N"/>
</dbReference>
<evidence type="ECO:0000313" key="11">
    <source>
        <dbReference type="Proteomes" id="UP000235658"/>
    </source>
</evidence>
<evidence type="ECO:0000256" key="2">
    <source>
        <dbReference type="ARBA" id="ARBA00022490"/>
    </source>
</evidence>
<dbReference type="GO" id="GO:0005829">
    <property type="term" value="C:cytosol"/>
    <property type="evidence" value="ECO:0007669"/>
    <property type="project" value="TreeGrafter"/>
</dbReference>
<feature type="domain" description="TACO1/YebC-like N-terminal" evidence="9">
    <location>
        <begin position="5"/>
        <end position="75"/>
    </location>
</feature>
<proteinExistence type="inferred from homology"/>
<feature type="domain" description="TACO1/YebC-like second and third" evidence="8">
    <location>
        <begin position="82"/>
        <end position="237"/>
    </location>
</feature>
<protein>
    <recommendedName>
        <fullName evidence="6">Probable transcriptional regulatory protein CJ192_04035</fullName>
    </recommendedName>
</protein>
<evidence type="ECO:0000259" key="8">
    <source>
        <dbReference type="Pfam" id="PF01709"/>
    </source>
</evidence>
<comment type="caution">
    <text evidence="10">The sequence shown here is derived from an EMBL/GenBank/DDBJ whole genome shotgun (WGS) entry which is preliminary data.</text>
</comment>
<dbReference type="GO" id="GO:0003677">
    <property type="term" value="F:DNA binding"/>
    <property type="evidence" value="ECO:0007669"/>
    <property type="project" value="UniProtKB-UniRule"/>
</dbReference>
<evidence type="ECO:0000256" key="1">
    <source>
        <dbReference type="ARBA" id="ARBA00008724"/>
    </source>
</evidence>
<dbReference type="NCBIfam" id="TIGR01033">
    <property type="entry name" value="YebC/PmpR family DNA-binding transcriptional regulator"/>
    <property type="match status" value="1"/>
</dbReference>
<comment type="similarity">
    <text evidence="1 6">Belongs to the TACO1 family.</text>
</comment>
<dbReference type="SUPFAM" id="SSF75625">
    <property type="entry name" value="YebC-like"/>
    <property type="match status" value="1"/>
</dbReference>
<dbReference type="Pfam" id="PF20772">
    <property type="entry name" value="TACO1_YebC_N"/>
    <property type="match status" value="1"/>
</dbReference>
<keyword evidence="2 6" id="KW-0963">Cytoplasm</keyword>
<keyword evidence="4 6" id="KW-0238">DNA-binding</keyword>
<accession>A0A2N6UJL4</accession>
<dbReference type="PANTHER" id="PTHR12532:SF6">
    <property type="entry name" value="TRANSCRIPTIONAL REGULATORY PROTEIN YEBC-RELATED"/>
    <property type="match status" value="1"/>
</dbReference>
<evidence type="ECO:0000256" key="7">
    <source>
        <dbReference type="SAM" id="MobiDB-lite"/>
    </source>
</evidence>
<dbReference type="NCBIfam" id="NF009044">
    <property type="entry name" value="PRK12378.1"/>
    <property type="match status" value="1"/>
</dbReference>
<dbReference type="InterPro" id="IPR026564">
    <property type="entry name" value="Transcrip_reg_TACO1-like_dom3"/>
</dbReference>
<feature type="compositionally biased region" description="Basic residues" evidence="7">
    <location>
        <begin position="1"/>
        <end position="13"/>
    </location>
</feature>
<evidence type="ECO:0000259" key="9">
    <source>
        <dbReference type="Pfam" id="PF20772"/>
    </source>
</evidence>
<reference evidence="10 11" key="1">
    <citation type="submission" date="2017-09" db="EMBL/GenBank/DDBJ databases">
        <title>Bacterial strain isolated from the female urinary microbiota.</title>
        <authorList>
            <person name="Thomas-White K."/>
            <person name="Kumar N."/>
            <person name="Forster S."/>
            <person name="Putonti C."/>
            <person name="Lawley T."/>
            <person name="Wolfe A.J."/>
        </authorList>
    </citation>
    <scope>NUCLEOTIDE SEQUENCE [LARGE SCALE GENOMIC DNA]</scope>
    <source>
        <strain evidence="10 11">UMB0204</strain>
    </source>
</reference>
<dbReference type="AlphaFoldDB" id="A0A2N6UJL4"/>
<dbReference type="Proteomes" id="UP000235658">
    <property type="component" value="Unassembled WGS sequence"/>
</dbReference>
<gene>
    <name evidence="10" type="ORF">CJ192_04035</name>
</gene>
<dbReference type="GO" id="GO:0006355">
    <property type="term" value="P:regulation of DNA-templated transcription"/>
    <property type="evidence" value="ECO:0007669"/>
    <property type="project" value="UniProtKB-UniRule"/>
</dbReference>
<organism evidence="10 11">
    <name type="scientific">Anaerococcus hydrogenalis</name>
    <dbReference type="NCBI Taxonomy" id="33029"/>
    <lineage>
        <taxon>Bacteria</taxon>
        <taxon>Bacillati</taxon>
        <taxon>Bacillota</taxon>
        <taxon>Tissierellia</taxon>
        <taxon>Tissierellales</taxon>
        <taxon>Peptoniphilaceae</taxon>
        <taxon>Anaerococcus</taxon>
    </lineage>
</organism>
<dbReference type="Pfam" id="PF01709">
    <property type="entry name" value="Transcrip_reg"/>
    <property type="match status" value="1"/>
</dbReference>
<dbReference type="RefSeq" id="WP_004815099.1">
    <property type="nucleotide sequence ID" value="NZ_CABKPG010000010.1"/>
</dbReference>
<dbReference type="NCBIfam" id="NF001030">
    <property type="entry name" value="PRK00110.1"/>
    <property type="match status" value="1"/>
</dbReference>
<dbReference type="InterPro" id="IPR017856">
    <property type="entry name" value="Integrase-like_N"/>
</dbReference>
<dbReference type="InterPro" id="IPR029072">
    <property type="entry name" value="YebC-like"/>
</dbReference>
<evidence type="ECO:0000256" key="4">
    <source>
        <dbReference type="ARBA" id="ARBA00023125"/>
    </source>
</evidence>
<dbReference type="Gene3D" id="3.30.70.980">
    <property type="match status" value="2"/>
</dbReference>
<evidence type="ECO:0000256" key="5">
    <source>
        <dbReference type="ARBA" id="ARBA00023163"/>
    </source>
</evidence>
<comment type="subcellular location">
    <subcellularLocation>
        <location evidence="6">Cytoplasm</location>
    </subcellularLocation>
</comment>
<dbReference type="EMBL" id="PNHP01000002">
    <property type="protein sequence ID" value="PMC81928.1"/>
    <property type="molecule type" value="Genomic_DNA"/>
</dbReference>
<dbReference type="InterPro" id="IPR048300">
    <property type="entry name" value="TACO1_YebC-like_2nd/3rd_dom"/>
</dbReference>
<keyword evidence="3 6" id="KW-0805">Transcription regulation</keyword>
<evidence type="ECO:0000313" key="10">
    <source>
        <dbReference type="EMBL" id="PMC81928.1"/>
    </source>
</evidence>
<dbReference type="FunFam" id="1.10.10.200:FF:000002">
    <property type="entry name" value="Probable transcriptional regulatory protein CLM62_37755"/>
    <property type="match status" value="1"/>
</dbReference>
<dbReference type="GeneID" id="84578347"/>
<evidence type="ECO:0000256" key="6">
    <source>
        <dbReference type="HAMAP-Rule" id="MF_00693"/>
    </source>
</evidence>
<keyword evidence="5 6" id="KW-0804">Transcription</keyword>
<dbReference type="HAMAP" id="MF_00693">
    <property type="entry name" value="Transcrip_reg_TACO1"/>
    <property type="match status" value="1"/>
</dbReference>
<sequence length="245" mass="27248">MSGHNKWSKIKNKKGSEDARRGKIFTKLGRNISVAVREGGDNPEYNPALKAAIDKAKAENMPNDNIERAIKKASGDMDGANFERIIYEGYAKDGVAVIVDCLTDNKNRTAPDIRHIFDKNGGNLGTDGSVMFMFNRKGLIEIEKAGIDFDDLMLEVIDLGAEDVTDEGDTYQIITSVEDFQSIVDGIKKSDYKLTKADISYIADNLIDAQESNNKQIMKLIDALEDNDDVQEVYTNWNVPDSIED</sequence>
<dbReference type="InterPro" id="IPR002876">
    <property type="entry name" value="Transcrip_reg_TACO1-like"/>
</dbReference>
<dbReference type="Gene3D" id="1.10.10.200">
    <property type="match status" value="1"/>
</dbReference>
<dbReference type="PANTHER" id="PTHR12532">
    <property type="entry name" value="TRANSLATIONAL ACTIVATOR OF CYTOCHROME C OXIDASE 1"/>
    <property type="match status" value="1"/>
</dbReference>
<feature type="region of interest" description="Disordered" evidence="7">
    <location>
        <begin position="1"/>
        <end position="21"/>
    </location>
</feature>
<evidence type="ECO:0000256" key="3">
    <source>
        <dbReference type="ARBA" id="ARBA00023015"/>
    </source>
</evidence>
<name>A0A2N6UJL4_9FIRM</name>